<dbReference type="Pfam" id="PF03547">
    <property type="entry name" value="Mem_trans"/>
    <property type="match status" value="1"/>
</dbReference>
<dbReference type="InterPro" id="IPR004776">
    <property type="entry name" value="Mem_transp_PIN-like"/>
</dbReference>
<reference evidence="10" key="1">
    <citation type="submission" date="2020-06" db="EMBL/GenBank/DDBJ databases">
        <title>WGS assembly of Ceratodon purpureus strain R40.</title>
        <authorList>
            <person name="Carey S.B."/>
            <person name="Jenkins J."/>
            <person name="Shu S."/>
            <person name="Lovell J.T."/>
            <person name="Sreedasyam A."/>
            <person name="Maumus F."/>
            <person name="Tiley G.P."/>
            <person name="Fernandez-Pozo N."/>
            <person name="Barry K."/>
            <person name="Chen C."/>
            <person name="Wang M."/>
            <person name="Lipzen A."/>
            <person name="Daum C."/>
            <person name="Saski C.A."/>
            <person name="Payton A.C."/>
            <person name="Mcbreen J.C."/>
            <person name="Conrad R.E."/>
            <person name="Kollar L.M."/>
            <person name="Olsson S."/>
            <person name="Huttunen S."/>
            <person name="Landis J.B."/>
            <person name="Wickett N.J."/>
            <person name="Johnson M.G."/>
            <person name="Rensing S.A."/>
            <person name="Grimwood J."/>
            <person name="Schmutz J."/>
            <person name="Mcdaniel S.F."/>
        </authorList>
    </citation>
    <scope>NUCLEOTIDE SEQUENCE</scope>
    <source>
        <strain evidence="10">R40</strain>
    </source>
</reference>
<organism evidence="10 11">
    <name type="scientific">Ceratodon purpureus</name>
    <name type="common">Fire moss</name>
    <name type="synonym">Dicranum purpureum</name>
    <dbReference type="NCBI Taxonomy" id="3225"/>
    <lineage>
        <taxon>Eukaryota</taxon>
        <taxon>Viridiplantae</taxon>
        <taxon>Streptophyta</taxon>
        <taxon>Embryophyta</taxon>
        <taxon>Bryophyta</taxon>
        <taxon>Bryophytina</taxon>
        <taxon>Bryopsida</taxon>
        <taxon>Dicranidae</taxon>
        <taxon>Pseudoditrichales</taxon>
        <taxon>Ditrichaceae</taxon>
        <taxon>Ceratodon</taxon>
    </lineage>
</organism>
<feature type="transmembrane region" description="Helical" evidence="8">
    <location>
        <begin position="104"/>
        <end position="126"/>
    </location>
</feature>
<dbReference type="GO" id="GO:0009926">
    <property type="term" value="P:auxin polar transport"/>
    <property type="evidence" value="ECO:0007669"/>
    <property type="project" value="TreeGrafter"/>
</dbReference>
<dbReference type="PANTHER" id="PTHR31752">
    <property type="entry name" value="AUXIN EFFLUX CARRIER COMPONENT 1B-RELATED"/>
    <property type="match status" value="1"/>
</dbReference>
<dbReference type="GO" id="GO:0010329">
    <property type="term" value="F:auxin efflux transmembrane transporter activity"/>
    <property type="evidence" value="ECO:0007669"/>
    <property type="project" value="TreeGrafter"/>
</dbReference>
<feature type="transmembrane region" description="Helical" evidence="8">
    <location>
        <begin position="550"/>
        <end position="569"/>
    </location>
</feature>
<sequence>MITGKDMNTVFTAIVPLYVAMILAYGSVKWWKILTPAQCSGINRFVSIFAIPLLGFQFISGNNPYEMNVKFILADVGSKLFVLLVLGLWAYYSNRGSFEWMITLFVLTTIPNTLVIGTPLLSAMYGADQGQLTIQAVVLQSAIWYTMLLIMYEFRAARLLIREQFPENAASIVSFKVDSDVMSIDGREPVVTETEVGDNGKLHVKIHRSDSTLSSKSSTTPRVSSLTGAEIYSTHSSVNLTPRESSFSQGEISSPGHRGSNFNLGDVYSPKSSGAPTPLGWSFNEENLKEVRQAHTRGLKSLNSSSSRFPPPWYVHQGAAGRMSKPRSGLAPRDELLVGHGAVSSVVPPDMGSDRRAEFPGAGAINLPYSGVSSSEVGIPVFSPRASENARKVKDPVRVSKSKSKSVEIENAKELHMFVWSESASPTVSDPAGSLLRDFGGRNHAQQRLGDLEEVHVHSPSHGVSAGNPRTIEHTRHSSQETFSFRNRDSLKVEDIEATPGLDKKFGSFSSAELAPKLPADGTKETMPPSSVMIKLICVMTFRKLLHNPNTYATFLGIIWSLVAFRWNFEMPGIIYHSYHILSDAGLGMAMFSLGLFMGLGDRIIACGTKLALLGFFLRFLISPALFAAASYLVGIRGVTLKVCIVQAALPQGIVPFVFAKEYNVHPDILSTAVIFGMLVALPVALLYYILLGL</sequence>
<evidence type="ECO:0000313" key="10">
    <source>
        <dbReference type="EMBL" id="KAG0553462.1"/>
    </source>
</evidence>
<evidence type="ECO:0000256" key="3">
    <source>
        <dbReference type="ARBA" id="ARBA00022448"/>
    </source>
</evidence>
<feature type="transmembrane region" description="Helical" evidence="8">
    <location>
        <begin position="42"/>
        <end position="59"/>
    </location>
</feature>
<feature type="region of interest" description="Disordered" evidence="9">
    <location>
        <begin position="457"/>
        <end position="484"/>
    </location>
</feature>
<feature type="transmembrane region" description="Helical" evidence="8">
    <location>
        <begin position="672"/>
        <end position="691"/>
    </location>
</feature>
<dbReference type="GO" id="GO:0005886">
    <property type="term" value="C:plasma membrane"/>
    <property type="evidence" value="ECO:0007669"/>
    <property type="project" value="TreeGrafter"/>
</dbReference>
<evidence type="ECO:0000256" key="6">
    <source>
        <dbReference type="ARBA" id="ARBA00023136"/>
    </source>
</evidence>
<feature type="compositionally biased region" description="Low complexity" evidence="9">
    <location>
        <begin position="211"/>
        <end position="225"/>
    </location>
</feature>
<evidence type="ECO:0000256" key="5">
    <source>
        <dbReference type="ARBA" id="ARBA00022989"/>
    </source>
</evidence>
<evidence type="ECO:0000256" key="4">
    <source>
        <dbReference type="ARBA" id="ARBA00022692"/>
    </source>
</evidence>
<keyword evidence="4 8" id="KW-0812">Transmembrane</keyword>
<evidence type="ECO:0000256" key="1">
    <source>
        <dbReference type="ARBA" id="ARBA00004141"/>
    </source>
</evidence>
<evidence type="ECO:0000256" key="9">
    <source>
        <dbReference type="SAM" id="MobiDB-lite"/>
    </source>
</evidence>
<feature type="region of interest" description="Disordered" evidence="9">
    <location>
        <begin position="240"/>
        <end position="271"/>
    </location>
</feature>
<protein>
    <recommendedName>
        <fullName evidence="8">Auxin efflux carrier component</fullName>
    </recommendedName>
</protein>
<keyword evidence="5 8" id="KW-1133">Transmembrane helix</keyword>
<feature type="transmembrane region" description="Helical" evidence="8">
    <location>
        <begin position="71"/>
        <end position="92"/>
    </location>
</feature>
<dbReference type="EMBL" id="CM026433">
    <property type="protein sequence ID" value="KAG0553462.1"/>
    <property type="molecule type" value="Genomic_DNA"/>
</dbReference>
<accession>A0A8T0G870</accession>
<feature type="transmembrane region" description="Helical" evidence="8">
    <location>
        <begin position="581"/>
        <end position="600"/>
    </location>
</feature>
<feature type="region of interest" description="Disordered" evidence="9">
    <location>
        <begin position="209"/>
        <end position="228"/>
    </location>
</feature>
<keyword evidence="3 8" id="KW-0813">Transport</keyword>
<dbReference type="AlphaFoldDB" id="A0A8T0G870"/>
<dbReference type="Proteomes" id="UP000822688">
    <property type="component" value="Chromosome 12"/>
</dbReference>
<keyword evidence="11" id="KW-1185">Reference proteome</keyword>
<evidence type="ECO:0000313" key="11">
    <source>
        <dbReference type="Proteomes" id="UP000822688"/>
    </source>
</evidence>
<name>A0A8T0G870_CERPU</name>
<gene>
    <name evidence="10" type="ORF">KC19_12G013300</name>
</gene>
<comment type="caution">
    <text evidence="8">Lacks conserved residue(s) required for the propagation of feature annotation.</text>
</comment>
<keyword evidence="6 8" id="KW-0472">Membrane</keyword>
<comment type="function">
    <text evidence="8">May act as a component of the auxin efflux carrier.</text>
</comment>
<evidence type="ECO:0000256" key="8">
    <source>
        <dbReference type="RuleBase" id="RU362108"/>
    </source>
</evidence>
<dbReference type="PANTHER" id="PTHR31752:SF18">
    <property type="entry name" value="AUXIN EFFLUX CARRIER COMPONENT 1"/>
    <property type="match status" value="1"/>
</dbReference>
<feature type="transmembrane region" description="Helical" evidence="8">
    <location>
        <begin position="12"/>
        <end position="30"/>
    </location>
</feature>
<dbReference type="NCBIfam" id="TIGR00946">
    <property type="entry name" value="2a69"/>
    <property type="match status" value="1"/>
</dbReference>
<keyword evidence="7 8" id="KW-0927">Auxin signaling pathway</keyword>
<evidence type="ECO:0000256" key="7">
    <source>
        <dbReference type="ARBA" id="ARBA00023294"/>
    </source>
</evidence>
<evidence type="ECO:0000256" key="2">
    <source>
        <dbReference type="ARBA" id="ARBA00009177"/>
    </source>
</evidence>
<dbReference type="InterPro" id="IPR014024">
    <property type="entry name" value="Auxin_eff_plant"/>
</dbReference>
<feature type="transmembrane region" description="Helical" evidence="8">
    <location>
        <begin position="612"/>
        <end position="633"/>
    </location>
</feature>
<feature type="compositionally biased region" description="Polar residues" evidence="9">
    <location>
        <begin position="240"/>
        <end position="252"/>
    </location>
</feature>
<comment type="caution">
    <text evidence="10">The sequence shown here is derived from an EMBL/GenBank/DDBJ whole genome shotgun (WGS) entry which is preliminary data.</text>
</comment>
<dbReference type="GO" id="GO:0005783">
    <property type="term" value="C:endoplasmic reticulum"/>
    <property type="evidence" value="ECO:0007669"/>
    <property type="project" value="TreeGrafter"/>
</dbReference>
<proteinExistence type="inferred from homology"/>
<comment type="subcellular location">
    <subcellularLocation>
        <location evidence="1 8">Membrane</location>
        <topology evidence="1 8">Multi-pass membrane protein</topology>
    </subcellularLocation>
</comment>
<dbReference type="InterPro" id="IPR051107">
    <property type="entry name" value="Auxin_Efflux_Carrier"/>
</dbReference>
<dbReference type="GO" id="GO:0009734">
    <property type="term" value="P:auxin-activated signaling pathway"/>
    <property type="evidence" value="ECO:0007669"/>
    <property type="project" value="UniProtKB-UniRule"/>
</dbReference>
<comment type="similarity">
    <text evidence="2 8">Belongs to the auxin efflux carrier (TC 2.A.69.1) family.</text>
</comment>
<feature type="transmembrane region" description="Helical" evidence="8">
    <location>
        <begin position="132"/>
        <end position="152"/>
    </location>
</feature>